<sequence>MRPTTLELLEELDHVLETQIVPLLPDEHVKARMNVASQIIRAVHNRVRLQGEVLAADNADLVALLARLAGQSDPGGEPAYVSVDSLAERNDVLKAALVAAIDGLDALPEAERSRGDDAINAYLRRQLDRELELTALPVFGDAPADLPLV</sequence>
<name>A0A7W4VWV8_9ACTN</name>
<organism evidence="1 2">
    <name type="scientific">Nocardioides soli</name>
    <dbReference type="NCBI Taxonomy" id="1036020"/>
    <lineage>
        <taxon>Bacteria</taxon>
        <taxon>Bacillati</taxon>
        <taxon>Actinomycetota</taxon>
        <taxon>Actinomycetes</taxon>
        <taxon>Propionibacteriales</taxon>
        <taxon>Nocardioidaceae</taxon>
        <taxon>Nocardioides</taxon>
    </lineage>
</organism>
<dbReference type="Proteomes" id="UP000589626">
    <property type="component" value="Unassembled WGS sequence"/>
</dbReference>
<reference evidence="1 2" key="1">
    <citation type="submission" date="2020-08" db="EMBL/GenBank/DDBJ databases">
        <title>Sequencing the genomes of 1000 actinobacteria strains.</title>
        <authorList>
            <person name="Klenk H.-P."/>
        </authorList>
    </citation>
    <scope>NUCLEOTIDE SEQUENCE [LARGE SCALE GENOMIC DNA]</scope>
    <source>
        <strain evidence="1 2">DSM 105498</strain>
    </source>
</reference>
<gene>
    <name evidence="1" type="ORF">FHU40_002672</name>
</gene>
<dbReference type="AlphaFoldDB" id="A0A7W4VWV8"/>
<proteinExistence type="predicted"/>
<evidence type="ECO:0000313" key="2">
    <source>
        <dbReference type="Proteomes" id="UP000589626"/>
    </source>
</evidence>
<evidence type="ECO:0000313" key="1">
    <source>
        <dbReference type="EMBL" id="MBB3042854.1"/>
    </source>
</evidence>
<dbReference type="EMBL" id="JACHWR010000002">
    <property type="protein sequence ID" value="MBB3042854.1"/>
    <property type="molecule type" value="Genomic_DNA"/>
</dbReference>
<accession>A0A7W4VWV8</accession>
<dbReference type="RefSeq" id="WP_183592773.1">
    <property type="nucleotide sequence ID" value="NZ_JACHWR010000002.1"/>
</dbReference>
<protein>
    <submittedName>
        <fullName evidence="1">Uncharacterized protein</fullName>
    </submittedName>
</protein>
<comment type="caution">
    <text evidence="1">The sequence shown here is derived from an EMBL/GenBank/DDBJ whole genome shotgun (WGS) entry which is preliminary data.</text>
</comment>
<keyword evidence="2" id="KW-1185">Reference proteome</keyword>